<keyword evidence="3" id="KW-0648">Protein biosynthesis</keyword>
<organism evidence="5 6">
    <name type="scientific">Marinobacter mobilis</name>
    <dbReference type="NCBI Taxonomy" id="488533"/>
    <lineage>
        <taxon>Bacteria</taxon>
        <taxon>Pseudomonadati</taxon>
        <taxon>Pseudomonadota</taxon>
        <taxon>Gammaproteobacteria</taxon>
        <taxon>Pseudomonadales</taxon>
        <taxon>Marinobacteraceae</taxon>
        <taxon>Marinobacter</taxon>
    </lineage>
</organism>
<sequence length="121" mass="12899">MKKQSLKDLGGLVYSTDQGRMCPECRHPVEQCQCRTAARPVGDGVVRVSRETKGRKGKGVTLVTGIPLDDAPLKAFAKVLKARCGTGGTVKEGVVEIQGDQRDILVPLLQAEGWVVKKAGG</sequence>
<dbReference type="OrthoDB" id="9792915at2"/>
<dbReference type="GO" id="GO:0006417">
    <property type="term" value="P:regulation of translation"/>
    <property type="evidence" value="ECO:0007669"/>
    <property type="project" value="UniProtKB-KW"/>
</dbReference>
<dbReference type="InterPro" id="IPR001950">
    <property type="entry name" value="SUI1"/>
</dbReference>
<dbReference type="InterPro" id="IPR050318">
    <property type="entry name" value="DENR/SUI1_TIF"/>
</dbReference>
<keyword evidence="2" id="KW-0810">Translation regulation</keyword>
<dbReference type="PIRSF" id="PIRSF037511">
    <property type="entry name" value="Transl_init_SUI1_pro"/>
    <property type="match status" value="1"/>
</dbReference>
<reference evidence="5 6" key="1">
    <citation type="submission" date="2016-10" db="EMBL/GenBank/DDBJ databases">
        <authorList>
            <person name="de Groot N.N."/>
        </authorList>
    </citation>
    <scope>NUCLEOTIDE SEQUENCE [LARGE SCALE GENOMIC DNA]</scope>
    <source>
        <strain evidence="5 6">CGMCC 1.7059</strain>
    </source>
</reference>
<dbReference type="STRING" id="488533.SAMN04487960_102279"/>
<keyword evidence="5" id="KW-0396">Initiation factor</keyword>
<dbReference type="PROSITE" id="PS50296">
    <property type="entry name" value="SUI1"/>
    <property type="match status" value="1"/>
</dbReference>
<dbReference type="PANTHER" id="PTHR12789:SF0">
    <property type="entry name" value="DENSITY-REGULATED PROTEIN"/>
    <property type="match status" value="1"/>
</dbReference>
<proteinExistence type="inferred from homology"/>
<evidence type="ECO:0000256" key="2">
    <source>
        <dbReference type="ARBA" id="ARBA00022845"/>
    </source>
</evidence>
<dbReference type="CDD" id="cd11567">
    <property type="entry name" value="YciH_like"/>
    <property type="match status" value="1"/>
</dbReference>
<dbReference type="FunFam" id="3.30.780.10:FF:000002">
    <property type="entry name" value="Stress response translation initiation inhibitor"/>
    <property type="match status" value="1"/>
</dbReference>
<gene>
    <name evidence="5" type="ORF">SAMN04487960_102279</name>
</gene>
<dbReference type="PANTHER" id="PTHR12789">
    <property type="entry name" value="DENSITY-REGULATED PROTEIN HOMOLOG"/>
    <property type="match status" value="1"/>
</dbReference>
<name>A0A1H2SZZ8_9GAMM</name>
<comment type="similarity">
    <text evidence="1">Belongs to the SUI1 family.</text>
</comment>
<dbReference type="InterPro" id="IPR036877">
    <property type="entry name" value="SUI1_dom_sf"/>
</dbReference>
<dbReference type="Proteomes" id="UP000199675">
    <property type="component" value="Unassembled WGS sequence"/>
</dbReference>
<dbReference type="AlphaFoldDB" id="A0A1H2SZZ8"/>
<feature type="domain" description="SUI1" evidence="4">
    <location>
        <begin position="47"/>
        <end position="113"/>
    </location>
</feature>
<evidence type="ECO:0000256" key="3">
    <source>
        <dbReference type="ARBA" id="ARBA00022917"/>
    </source>
</evidence>
<dbReference type="RefSeq" id="WP_091811635.1">
    <property type="nucleotide sequence ID" value="NZ_FNNE01000002.1"/>
</dbReference>
<dbReference type="GO" id="GO:0003729">
    <property type="term" value="F:mRNA binding"/>
    <property type="evidence" value="ECO:0007669"/>
    <property type="project" value="TreeGrafter"/>
</dbReference>
<evidence type="ECO:0000259" key="4">
    <source>
        <dbReference type="PROSITE" id="PS50296"/>
    </source>
</evidence>
<evidence type="ECO:0000256" key="1">
    <source>
        <dbReference type="ARBA" id="ARBA00005422"/>
    </source>
</evidence>
<evidence type="ECO:0000313" key="5">
    <source>
        <dbReference type="EMBL" id="SDW36614.1"/>
    </source>
</evidence>
<dbReference type="SUPFAM" id="SSF55159">
    <property type="entry name" value="eIF1-like"/>
    <property type="match status" value="1"/>
</dbReference>
<protein>
    <submittedName>
        <fullName evidence="5">Translation initiation factor 1</fullName>
    </submittedName>
</protein>
<dbReference type="Pfam" id="PF01253">
    <property type="entry name" value="SUI1"/>
    <property type="match status" value="1"/>
</dbReference>
<dbReference type="NCBIfam" id="NF005297">
    <property type="entry name" value="PRK06824.1"/>
    <property type="match status" value="1"/>
</dbReference>
<dbReference type="NCBIfam" id="TIGR01158">
    <property type="entry name" value="SUI1_rel"/>
    <property type="match status" value="1"/>
</dbReference>
<dbReference type="GO" id="GO:0001731">
    <property type="term" value="P:formation of translation preinitiation complex"/>
    <property type="evidence" value="ECO:0007669"/>
    <property type="project" value="TreeGrafter"/>
</dbReference>
<dbReference type="InterPro" id="IPR005872">
    <property type="entry name" value="SUI1_arc_bac"/>
</dbReference>
<dbReference type="Gene3D" id="3.30.780.10">
    <property type="entry name" value="SUI1-like domain"/>
    <property type="match status" value="1"/>
</dbReference>
<evidence type="ECO:0000313" key="6">
    <source>
        <dbReference type="Proteomes" id="UP000199675"/>
    </source>
</evidence>
<accession>A0A1H2SZZ8</accession>
<dbReference type="GO" id="GO:0002188">
    <property type="term" value="P:translation reinitiation"/>
    <property type="evidence" value="ECO:0007669"/>
    <property type="project" value="TreeGrafter"/>
</dbReference>
<dbReference type="GO" id="GO:0003743">
    <property type="term" value="F:translation initiation factor activity"/>
    <property type="evidence" value="ECO:0007669"/>
    <property type="project" value="UniProtKB-KW"/>
</dbReference>
<dbReference type="EMBL" id="FNNE01000002">
    <property type="protein sequence ID" value="SDW36614.1"/>
    <property type="molecule type" value="Genomic_DNA"/>
</dbReference>
<keyword evidence="6" id="KW-1185">Reference proteome</keyword>